<gene>
    <name evidence="3" type="ORF">MNBD_GAMMA17-1813</name>
</gene>
<dbReference type="EMBL" id="UOFQ01000082">
    <property type="protein sequence ID" value="VAW87948.1"/>
    <property type="molecule type" value="Genomic_DNA"/>
</dbReference>
<organism evidence="3">
    <name type="scientific">hydrothermal vent metagenome</name>
    <dbReference type="NCBI Taxonomy" id="652676"/>
    <lineage>
        <taxon>unclassified sequences</taxon>
        <taxon>metagenomes</taxon>
        <taxon>ecological metagenomes</taxon>
    </lineage>
</organism>
<keyword evidence="1" id="KW-0328">Glycosyltransferase</keyword>
<dbReference type="PANTHER" id="PTHR30160">
    <property type="entry name" value="TETRAACYLDISACCHARIDE 4'-KINASE-RELATED"/>
    <property type="match status" value="1"/>
</dbReference>
<reference evidence="3" key="1">
    <citation type="submission" date="2018-06" db="EMBL/GenBank/DDBJ databases">
        <authorList>
            <person name="Zhirakovskaya E."/>
        </authorList>
    </citation>
    <scope>NUCLEOTIDE SEQUENCE</scope>
</reference>
<sequence length="361" mass="39905">MKLKIKGTGEKIVSRGLEKIDQILILGWGLIGDLFIRIPLIEALKDRFPGAEITVVVDPVCVAVLENHPACDHVIAFCRDKYPLIKYLMRYISQVMQMRRQHFDLCVNLYYGGSSVLISQLANARIRVCFDHTPALCRANNLMVPRPSFCNNWTLDLARMLVPLGIPLDTIRRGTSFYCSSASSVFAEKFLVGNSSSLIGINLGAGADEKRWPVDRFVELATKVNREHGLKPLVFTNPGMEQLADEFIASYTRYGDAIHVPLVSIDRVAGLMLHCDYVVTGDTALMHLAFGLKRPTLALFTCTRPETVEPEDVPHASCFVAGQDGTDICGNPMGTVDIPLDEAYRQFCNLIRSAKNAAASG</sequence>
<protein>
    <recommendedName>
        <fullName evidence="4">ADP-heptose--lipooligosaccharide heptosyltransferase II</fullName>
    </recommendedName>
</protein>
<dbReference type="GO" id="GO:0005829">
    <property type="term" value="C:cytosol"/>
    <property type="evidence" value="ECO:0007669"/>
    <property type="project" value="TreeGrafter"/>
</dbReference>
<name>A0A3B0Z3V0_9ZZZZ</name>
<dbReference type="GO" id="GO:0009244">
    <property type="term" value="P:lipopolysaccharide core region biosynthetic process"/>
    <property type="evidence" value="ECO:0007669"/>
    <property type="project" value="TreeGrafter"/>
</dbReference>
<dbReference type="AlphaFoldDB" id="A0A3B0Z3V0"/>
<dbReference type="GO" id="GO:0008713">
    <property type="term" value="F:ADP-heptose-lipopolysaccharide heptosyltransferase activity"/>
    <property type="evidence" value="ECO:0007669"/>
    <property type="project" value="TreeGrafter"/>
</dbReference>
<dbReference type="CDD" id="cd03789">
    <property type="entry name" value="GT9_LPS_heptosyltransferase"/>
    <property type="match status" value="1"/>
</dbReference>
<dbReference type="SUPFAM" id="SSF53756">
    <property type="entry name" value="UDP-Glycosyltransferase/glycogen phosphorylase"/>
    <property type="match status" value="1"/>
</dbReference>
<evidence type="ECO:0000256" key="2">
    <source>
        <dbReference type="ARBA" id="ARBA00022679"/>
    </source>
</evidence>
<evidence type="ECO:0000313" key="3">
    <source>
        <dbReference type="EMBL" id="VAW87948.1"/>
    </source>
</evidence>
<dbReference type="InterPro" id="IPR051199">
    <property type="entry name" value="LPS_LOS_Heptosyltrfase"/>
</dbReference>
<accession>A0A3B0Z3V0</accession>
<dbReference type="InterPro" id="IPR002201">
    <property type="entry name" value="Glyco_trans_9"/>
</dbReference>
<dbReference type="Pfam" id="PF01075">
    <property type="entry name" value="Glyco_transf_9"/>
    <property type="match status" value="1"/>
</dbReference>
<proteinExistence type="predicted"/>
<dbReference type="Gene3D" id="3.40.50.2000">
    <property type="entry name" value="Glycogen Phosphorylase B"/>
    <property type="match status" value="2"/>
</dbReference>
<evidence type="ECO:0000256" key="1">
    <source>
        <dbReference type="ARBA" id="ARBA00022676"/>
    </source>
</evidence>
<keyword evidence="2" id="KW-0808">Transferase</keyword>
<evidence type="ECO:0008006" key="4">
    <source>
        <dbReference type="Google" id="ProtNLM"/>
    </source>
</evidence>